<organism evidence="2 3">
    <name type="scientific">Urechidicola vernalis</name>
    <dbReference type="NCBI Taxonomy" id="3075600"/>
    <lineage>
        <taxon>Bacteria</taxon>
        <taxon>Pseudomonadati</taxon>
        <taxon>Bacteroidota</taxon>
        <taxon>Flavobacteriia</taxon>
        <taxon>Flavobacteriales</taxon>
        <taxon>Flavobacteriaceae</taxon>
        <taxon>Urechidicola</taxon>
    </lineage>
</organism>
<dbReference type="Proteomes" id="UP001252186">
    <property type="component" value="Unassembled WGS sequence"/>
</dbReference>
<evidence type="ECO:0000313" key="2">
    <source>
        <dbReference type="EMBL" id="MDT0551810.1"/>
    </source>
</evidence>
<proteinExistence type="predicted"/>
<keyword evidence="3" id="KW-1185">Reference proteome</keyword>
<dbReference type="RefSeq" id="WP_311591613.1">
    <property type="nucleotide sequence ID" value="NZ_JAVRHV010000001.1"/>
</dbReference>
<dbReference type="PANTHER" id="PTHR37833">
    <property type="entry name" value="LIPOPROTEIN-RELATED"/>
    <property type="match status" value="1"/>
</dbReference>
<evidence type="ECO:0000256" key="1">
    <source>
        <dbReference type="SAM" id="SignalP"/>
    </source>
</evidence>
<reference evidence="2 3" key="1">
    <citation type="submission" date="2023-09" db="EMBL/GenBank/DDBJ databases">
        <authorList>
            <person name="Rey-Velasco X."/>
        </authorList>
    </citation>
    <scope>NUCLEOTIDE SEQUENCE [LARGE SCALE GENOMIC DNA]</scope>
    <source>
        <strain evidence="2 3">P050</strain>
    </source>
</reference>
<evidence type="ECO:0000313" key="3">
    <source>
        <dbReference type="Proteomes" id="UP001252186"/>
    </source>
</evidence>
<dbReference type="Pfam" id="PF07610">
    <property type="entry name" value="DUF1573"/>
    <property type="match status" value="1"/>
</dbReference>
<sequence length="134" mass="14340">MRKIVMIALLLVSTVMVAQETAKTGVFEFEKETVDYGAIAKNSDGNRVFTFKNVGEAPIVISKVKVSCGCTVASKPTAPVLPGETAEISVGYDTKRIGGFSKSITVTSNASEVTKVLRIKGNVLKEERNTIAKN</sequence>
<keyword evidence="1" id="KW-0732">Signal</keyword>
<feature type="chain" id="PRO_5047022469" evidence="1">
    <location>
        <begin position="19"/>
        <end position="134"/>
    </location>
</feature>
<dbReference type="EMBL" id="JAVRHV010000001">
    <property type="protein sequence ID" value="MDT0551810.1"/>
    <property type="molecule type" value="Genomic_DNA"/>
</dbReference>
<name>A0ABU2Y0Z1_9FLAO</name>
<comment type="caution">
    <text evidence="2">The sequence shown here is derived from an EMBL/GenBank/DDBJ whole genome shotgun (WGS) entry which is preliminary data.</text>
</comment>
<feature type="signal peptide" evidence="1">
    <location>
        <begin position="1"/>
        <end position="18"/>
    </location>
</feature>
<protein>
    <submittedName>
        <fullName evidence="2">DUF1573 domain-containing protein</fullName>
    </submittedName>
</protein>
<gene>
    <name evidence="2" type="ORF">RM519_01010</name>
</gene>
<dbReference type="Gene3D" id="2.60.40.10">
    <property type="entry name" value="Immunoglobulins"/>
    <property type="match status" value="1"/>
</dbReference>
<accession>A0ABU2Y0Z1</accession>
<dbReference type="PANTHER" id="PTHR37833:SF1">
    <property type="entry name" value="SIGNAL PEPTIDE PROTEIN"/>
    <property type="match status" value="1"/>
</dbReference>
<dbReference type="InterPro" id="IPR013783">
    <property type="entry name" value="Ig-like_fold"/>
</dbReference>
<dbReference type="InterPro" id="IPR011467">
    <property type="entry name" value="DUF1573"/>
</dbReference>